<dbReference type="Gene3D" id="2.70.98.50">
    <property type="entry name" value="putative glycoside hydrolase family protein from bacillus halodurans"/>
    <property type="match status" value="1"/>
</dbReference>
<dbReference type="EMBL" id="ADNC01000030">
    <property type="protein sequence ID" value="EFF41086.1"/>
    <property type="molecule type" value="Genomic_DNA"/>
</dbReference>
<dbReference type="Pfam" id="PF22124">
    <property type="entry name" value="Glyco_hydro_95_cat"/>
    <property type="match status" value="1"/>
</dbReference>
<dbReference type="RefSeq" id="WP_005684036.1">
    <property type="nucleotide sequence ID" value="NZ_ADNC01000030.1"/>
</dbReference>
<evidence type="ECO:0000259" key="2">
    <source>
        <dbReference type="Pfam" id="PF14498"/>
    </source>
</evidence>
<dbReference type="Proteomes" id="UP000004757">
    <property type="component" value="Unassembled WGS sequence"/>
</dbReference>
<feature type="signal peptide" evidence="1">
    <location>
        <begin position="1"/>
        <end position="23"/>
    </location>
</feature>
<keyword evidence="1" id="KW-0732">Signal</keyword>
<reference evidence="4 5" key="1">
    <citation type="submission" date="2010-03" db="EMBL/GenBank/DDBJ databases">
        <authorList>
            <person name="Glass J.I."/>
            <person name="Benders G.A."/>
            <person name="Durkin A.S."/>
            <person name="Farmerie W.G."/>
            <person name="Hlavinka K."/>
            <person name="Hostetler J."/>
            <person name="Jackson J."/>
            <person name="May M.A."/>
            <person name="Miller R.H."/>
            <person name="Paralanov V."/>
            <person name="Radune D."/>
            <person name="Szczypinski B."/>
            <person name="Brown D.R."/>
        </authorList>
    </citation>
    <scope>NUCLEOTIDE SEQUENCE [LARGE SCALE GENOMIC DNA]</scope>
    <source>
        <strain evidence="4 5">A21JP2</strain>
    </source>
</reference>
<dbReference type="InterPro" id="IPR027414">
    <property type="entry name" value="GH95_N_dom"/>
</dbReference>
<organism evidence="4 5">
    <name type="scientific">Mycoplasmopsis alligatoris A21JP2</name>
    <dbReference type="NCBI Taxonomy" id="747682"/>
    <lineage>
        <taxon>Bacteria</taxon>
        <taxon>Bacillati</taxon>
        <taxon>Mycoplasmatota</taxon>
        <taxon>Mycoplasmoidales</taxon>
        <taxon>Metamycoplasmataceae</taxon>
        <taxon>Mycoplasmopsis</taxon>
    </lineage>
</organism>
<dbReference type="STRING" id="747682.MALL_0762"/>
<dbReference type="InterPro" id="IPR008928">
    <property type="entry name" value="6-hairpin_glycosidase_sf"/>
</dbReference>
<accession>D4XX42</accession>
<comment type="caution">
    <text evidence="4">The sequence shown here is derived from an EMBL/GenBank/DDBJ whole genome shotgun (WGS) entry which is preliminary data.</text>
</comment>
<evidence type="ECO:0000256" key="1">
    <source>
        <dbReference type="SAM" id="SignalP"/>
    </source>
</evidence>
<feature type="domain" description="Glycosyl hydrolase family 95 N-terminal" evidence="2">
    <location>
        <begin position="53"/>
        <end position="314"/>
    </location>
</feature>
<dbReference type="PANTHER" id="PTHR31084">
    <property type="entry name" value="ALPHA-L-FUCOSIDASE 2"/>
    <property type="match status" value="1"/>
</dbReference>
<dbReference type="AlphaFoldDB" id="D4XX42"/>
<evidence type="ECO:0000259" key="3">
    <source>
        <dbReference type="Pfam" id="PF22124"/>
    </source>
</evidence>
<name>D4XX42_9BACT</name>
<evidence type="ECO:0000313" key="4">
    <source>
        <dbReference type="EMBL" id="EFF41086.1"/>
    </source>
</evidence>
<dbReference type="eggNOG" id="COG1554">
    <property type="taxonomic scope" value="Bacteria"/>
</dbReference>
<feature type="domain" description="Glycosyl hydrolase family 95 catalytic" evidence="3">
    <location>
        <begin position="344"/>
        <end position="507"/>
    </location>
</feature>
<evidence type="ECO:0000313" key="5">
    <source>
        <dbReference type="Proteomes" id="UP000004757"/>
    </source>
</evidence>
<dbReference type="GO" id="GO:0004560">
    <property type="term" value="F:alpha-L-fucosidase activity"/>
    <property type="evidence" value="ECO:0007669"/>
    <property type="project" value="TreeGrafter"/>
</dbReference>
<dbReference type="OrthoDB" id="9802600at2"/>
<proteinExistence type="predicted"/>
<feature type="chain" id="PRO_5003067876" evidence="1">
    <location>
        <begin position="24"/>
        <end position="519"/>
    </location>
</feature>
<gene>
    <name evidence="4" type="ORF">MALL_0762</name>
</gene>
<dbReference type="SUPFAM" id="SSF48208">
    <property type="entry name" value="Six-hairpin glycosidases"/>
    <property type="match status" value="1"/>
</dbReference>
<dbReference type="GO" id="GO:0005975">
    <property type="term" value="P:carbohydrate metabolic process"/>
    <property type="evidence" value="ECO:0007669"/>
    <property type="project" value="InterPro"/>
</dbReference>
<sequence length="519" mass="59305">MKNKIIKVLGNLFLITSPFVLLATSLKSENEIKKEELKIEFFKETNNQYREGWEKRSLPIGNGALGATIFGHIKKERVQLNEKSFWTGGPSKSRPNYLGGNIINNGKNGETIKEINRLFKNGDIEAASKLAKSKLLGPYNKDASNGSGGFRSYGSIYLDFSNDKSHTHTQTEYKRSLDLNNATITVTYKIGQTTYIRTNFVSYPDNVIVTNIKTIGPDKLNFNVNLEPDNSHGSGDFPTQPITYQRTWTSIAEKNSIIIKGTLSDNDLKFYSKTKVISKDGNTENINKDNKGTIKISDSSEVTILTNIGTDYKNNYPIYRSGETEEQLEKRVNDYITQASSYDYEQLYQRHIDDYVPKFSTFNLNLNQSRPLNKDTETILSEYNRNILNDNQKRYLEVLLFQFGRYLTLASSRETPEFDPKRKMLPSNLQGIWAASNSSAWHADYHLNVNLQMNYWPTYSTNMTKSALPLIDYIESLREPGRVTSYVYNGIKSTKDKLENGFSAYNQNNPLVERSRMRI</sequence>
<dbReference type="PANTHER" id="PTHR31084:SF19">
    <property type="entry name" value="GLYCOSYL HYDROLASE FAMILY 95 N-TERMINAL DOMAIN-CONTAINING PROTEIN"/>
    <property type="match status" value="1"/>
</dbReference>
<protein>
    <submittedName>
        <fullName evidence="4">Uncharacterized protein</fullName>
    </submittedName>
</protein>
<dbReference type="InterPro" id="IPR054363">
    <property type="entry name" value="GH95_cat"/>
</dbReference>
<dbReference type="Pfam" id="PF14498">
    <property type="entry name" value="Glyco_hyd_65N_2"/>
    <property type="match status" value="1"/>
</dbReference>
<keyword evidence="5" id="KW-1185">Reference proteome</keyword>